<feature type="transmembrane region" description="Helical" evidence="1">
    <location>
        <begin position="36"/>
        <end position="53"/>
    </location>
</feature>
<keyword evidence="1" id="KW-1133">Transmembrane helix</keyword>
<evidence type="ECO:0000256" key="1">
    <source>
        <dbReference type="SAM" id="Phobius"/>
    </source>
</evidence>
<feature type="transmembrane region" description="Helical" evidence="1">
    <location>
        <begin position="89"/>
        <end position="107"/>
    </location>
</feature>
<evidence type="ECO:0000313" key="3">
    <source>
        <dbReference type="Proteomes" id="UP001060039"/>
    </source>
</evidence>
<sequence>MLSPRLVAIGTLGGAAIIAALSGGVAGEVRYVRLTAAIGLGLLLLNLVAVLLPARIAGRVARVEVVVRLLPGILLVALAAALLSRFGGLQPPLLAGVLIAASAAAGAGRRAQAGIAVAQSSGVAALALLAWAAHDVLTPSTGFWMSFASETAAAVALGGLGSLLMLLLPVGPLPGRTLYAVSPPAWAVVALAAATLAAAILASGPAFPLAALVLAGAATGAVLTAAVVWVRWVAPAWR</sequence>
<dbReference type="RefSeq" id="WP_255160061.1">
    <property type="nucleotide sequence ID" value="NZ_CP101497.1"/>
</dbReference>
<proteinExistence type="predicted"/>
<reference evidence="2" key="1">
    <citation type="submission" date="2022-07" db="EMBL/GenBank/DDBJ databases">
        <title>Taxonomic analysis of Microcella humidisoli nov. sp., isolated from riverside soil.</title>
        <authorList>
            <person name="Molina K.M."/>
            <person name="Kim S.B."/>
        </authorList>
    </citation>
    <scope>NUCLEOTIDE SEQUENCE</scope>
    <source>
        <strain evidence="2">MMS21-STM10</strain>
    </source>
</reference>
<dbReference type="Proteomes" id="UP001060039">
    <property type="component" value="Chromosome"/>
</dbReference>
<feature type="transmembrane region" description="Helical" evidence="1">
    <location>
        <begin position="185"/>
        <end position="203"/>
    </location>
</feature>
<dbReference type="EMBL" id="CP101497">
    <property type="protein sequence ID" value="UTT62928.1"/>
    <property type="molecule type" value="Genomic_DNA"/>
</dbReference>
<gene>
    <name evidence="2" type="ORF">NNL39_02130</name>
</gene>
<accession>A0ABY5FXY5</accession>
<keyword evidence="1" id="KW-0812">Transmembrane</keyword>
<protein>
    <submittedName>
        <fullName evidence="2">Uncharacterized protein</fullName>
    </submittedName>
</protein>
<name>A0ABY5FXY5_9MICO</name>
<organism evidence="2 3">
    <name type="scientific">Microcella humidisoli</name>
    <dbReference type="NCBI Taxonomy" id="2963406"/>
    <lineage>
        <taxon>Bacteria</taxon>
        <taxon>Bacillati</taxon>
        <taxon>Actinomycetota</taxon>
        <taxon>Actinomycetes</taxon>
        <taxon>Micrococcales</taxon>
        <taxon>Microbacteriaceae</taxon>
        <taxon>Microcella</taxon>
    </lineage>
</organism>
<feature type="transmembrane region" description="Helical" evidence="1">
    <location>
        <begin position="153"/>
        <end position="173"/>
    </location>
</feature>
<feature type="transmembrane region" description="Helical" evidence="1">
    <location>
        <begin position="209"/>
        <end position="234"/>
    </location>
</feature>
<evidence type="ECO:0000313" key="2">
    <source>
        <dbReference type="EMBL" id="UTT62928.1"/>
    </source>
</evidence>
<feature type="transmembrane region" description="Helical" evidence="1">
    <location>
        <begin position="114"/>
        <end position="133"/>
    </location>
</feature>
<keyword evidence="3" id="KW-1185">Reference proteome</keyword>
<keyword evidence="1" id="KW-0472">Membrane</keyword>
<feature type="transmembrane region" description="Helical" evidence="1">
    <location>
        <begin position="65"/>
        <end position="83"/>
    </location>
</feature>